<reference evidence="2 3" key="1">
    <citation type="journal article" date="2015" name="PLoS Pathog.">
        <title>Leptomonas seymouri: Adaptations to the Dixenous Life Cycle Analyzed by Genome Sequencing, Transcriptome Profiling and Co-infection with Leishmania donovani.</title>
        <authorList>
            <person name="Kraeva N."/>
            <person name="Butenko A."/>
            <person name="Hlavacova J."/>
            <person name="Kostygov A."/>
            <person name="Myskova J."/>
            <person name="Grybchuk D."/>
            <person name="Lestinova T."/>
            <person name="Votypka J."/>
            <person name="Volf P."/>
            <person name="Opperdoes F."/>
            <person name="Flegontov P."/>
            <person name="Lukes J."/>
            <person name="Yurchenko V."/>
        </authorList>
    </citation>
    <scope>NUCLEOTIDE SEQUENCE [LARGE SCALE GENOMIC DNA]</scope>
    <source>
        <strain evidence="2 3">ATCC 30220</strain>
    </source>
</reference>
<feature type="region of interest" description="Disordered" evidence="1">
    <location>
        <begin position="719"/>
        <end position="829"/>
    </location>
</feature>
<keyword evidence="3" id="KW-1185">Reference proteome</keyword>
<feature type="compositionally biased region" description="Polar residues" evidence="1">
    <location>
        <begin position="248"/>
        <end position="281"/>
    </location>
</feature>
<dbReference type="OrthoDB" id="266897at2759"/>
<dbReference type="OMA" id="AFFFAFR"/>
<evidence type="ECO:0000313" key="2">
    <source>
        <dbReference type="EMBL" id="KPI85812.1"/>
    </source>
</evidence>
<accession>A0A0N1PDM9</accession>
<dbReference type="AlphaFoldDB" id="A0A0N1PDM9"/>
<name>A0A0N1PDM9_LEPSE</name>
<feature type="compositionally biased region" description="Low complexity" evidence="1">
    <location>
        <begin position="77"/>
        <end position="113"/>
    </location>
</feature>
<feature type="region of interest" description="Disordered" evidence="1">
    <location>
        <begin position="182"/>
        <end position="288"/>
    </location>
</feature>
<evidence type="ECO:0000256" key="1">
    <source>
        <dbReference type="SAM" id="MobiDB-lite"/>
    </source>
</evidence>
<protein>
    <submittedName>
        <fullName evidence="2">Glucoamylase-like protein</fullName>
    </submittedName>
</protein>
<dbReference type="EMBL" id="LJSK01000164">
    <property type="protein sequence ID" value="KPI85812.1"/>
    <property type="molecule type" value="Genomic_DNA"/>
</dbReference>
<dbReference type="PANTHER" id="PTHR19851:SF7">
    <property type="entry name" value="F-BOX DOMAIN-CONTAINING PROTEIN"/>
    <property type="match status" value="1"/>
</dbReference>
<feature type="compositionally biased region" description="Low complexity" evidence="1">
    <location>
        <begin position="216"/>
        <end position="226"/>
    </location>
</feature>
<feature type="compositionally biased region" description="Polar residues" evidence="1">
    <location>
        <begin position="719"/>
        <end position="737"/>
    </location>
</feature>
<dbReference type="VEuPathDB" id="TriTrypDB:Lsey_0164_0030"/>
<organism evidence="2 3">
    <name type="scientific">Leptomonas seymouri</name>
    <dbReference type="NCBI Taxonomy" id="5684"/>
    <lineage>
        <taxon>Eukaryota</taxon>
        <taxon>Discoba</taxon>
        <taxon>Euglenozoa</taxon>
        <taxon>Kinetoplastea</taxon>
        <taxon>Metakinetoplastina</taxon>
        <taxon>Trypanosomatida</taxon>
        <taxon>Trypanosomatidae</taxon>
        <taxon>Leishmaniinae</taxon>
        <taxon>Leptomonas</taxon>
    </lineage>
</organism>
<evidence type="ECO:0000313" key="3">
    <source>
        <dbReference type="Proteomes" id="UP000038009"/>
    </source>
</evidence>
<feature type="region of interest" description="Disordered" evidence="1">
    <location>
        <begin position="1136"/>
        <end position="1163"/>
    </location>
</feature>
<feature type="compositionally biased region" description="Low complexity" evidence="1">
    <location>
        <begin position="236"/>
        <end position="247"/>
    </location>
</feature>
<gene>
    <name evidence="2" type="ORF">ABL78_5116</name>
</gene>
<feature type="compositionally biased region" description="Low complexity" evidence="1">
    <location>
        <begin position="597"/>
        <end position="615"/>
    </location>
</feature>
<proteinExistence type="predicted"/>
<dbReference type="Proteomes" id="UP000038009">
    <property type="component" value="Unassembled WGS sequence"/>
</dbReference>
<feature type="region of interest" description="Disordered" evidence="1">
    <location>
        <begin position="37"/>
        <end position="117"/>
    </location>
</feature>
<sequence>MDSSVAGHGSRAVASASTSCVAGRWAEAFQRNVLARHNAAFSEPNPSRRPTPHGSTTTTTTTSTTTTTAAVHRSSSDSHNASRSQSQSAQASPTPHSSHTASSAEGGSDAAGATPPYRSITASRSVSAVAVHPPLSRGSKRAAMAPASAGRFASVPSTSCDGSHPAATTMTAGATGAAFHSAQMGTHSSEPKVHATRSLPPPPPPTALRQASNNGTSYFTTSITTTPNRSAPPPQSAAAAFAASQPSHIYTTPQARLNPNSNKVKTKPLSQLHQQNQRSGNVSGGPGSAVGTPHIPCVYASSPFFQRVNDTAAANSPIVRTACDNAAHPPSQSIENTPQVKTEEEAEDSALLQVTPITNGGGSWRHDSQLLSQPREVTGPSAAPAAASEYFNAFNSKLGGGGTYRDPSIGLMSFGVSQFHPPPSMPVPLESVASASQTMHAFSRSNSSDVADSGAVACSWDADASSAFAQKTSPFRQAMYNPPGRAVESSSARCKPPYIEFTSPYPSAGEMTLLSASPGGLSGSHNATMSTITLQQSAMTSGMMMPADSVTVDGAAAARYLQRSSHLYNGAGGVSPYFRNGLHAEETYPPGLHSHAQQQWQPHSSLQSHSPSPSQTYSAVAQRGGNDKSVNLGSVPTVSGVTTATTTAAIASGLSGVALERQLLHASKEELVQILLELGSCNPEASRFIDAKAFFFAFRHEHSRVSTASATEAVADTPMSQLPANTDGCSSSSSTVGKGQESRQEQRKVMAERTVNAPSRAKPDETSTSGNRGIARCIFPAETAGDDEADGEGNDSTSKENDTIRQSHENLKAPALAVGGNDGSPPERRVRPEERAFSTEAHPCLRWYGACRNATSCVYASLPCNLCLNWVRGACMAHTECSGVHRLPDPCPLELHRIYLLNHGLPRGGVGHRLHALPLSLTTPAVPQEMQKSQQHLHESVGTGIAAQASVRNCIEGAVGRKDGGVLHTPLGQAIDKDAFMGGGSTPHRHQPHGLLEGADAKIGARRSPWSAMDVITDKEENLPAANSYRQDSRISGAISPTGSSCSTVEDKAMSDPVSRCLGQDFDCAVSVTCQSGINTMPGGLAAESSFPVVSYPSGVVERECGGRRSPVMLPVCEVNAPLSVVPLHWMVSETGEQEEEDYTDVSAPAAGTRTRMQSPSFV</sequence>
<feature type="region of interest" description="Disordered" evidence="1">
    <location>
        <begin position="585"/>
        <end position="632"/>
    </location>
</feature>
<feature type="compositionally biased region" description="Acidic residues" evidence="1">
    <location>
        <begin position="784"/>
        <end position="793"/>
    </location>
</feature>
<feature type="compositionally biased region" description="Basic and acidic residues" evidence="1">
    <location>
        <begin position="740"/>
        <end position="751"/>
    </location>
</feature>
<feature type="region of interest" description="Disordered" evidence="1">
    <location>
        <begin position="1"/>
        <end position="21"/>
    </location>
</feature>
<comment type="caution">
    <text evidence="2">The sequence shown here is derived from an EMBL/GenBank/DDBJ whole genome shotgun (WGS) entry which is preliminary data.</text>
</comment>
<dbReference type="PANTHER" id="PTHR19851">
    <property type="entry name" value="OS02G0203500 PROTEIN"/>
    <property type="match status" value="1"/>
</dbReference>
<feature type="compositionally biased region" description="Low complexity" evidence="1">
    <location>
        <begin position="55"/>
        <end position="68"/>
    </location>
</feature>
<feature type="compositionally biased region" description="Basic and acidic residues" evidence="1">
    <location>
        <begin position="797"/>
        <end position="811"/>
    </location>
</feature>